<dbReference type="NCBIfam" id="TIGR00370">
    <property type="entry name" value="5-oxoprolinase subunit PxpB"/>
    <property type="match status" value="1"/>
</dbReference>
<keyword evidence="6" id="KW-1185">Reference proteome</keyword>
<dbReference type="SMART" id="SM00796">
    <property type="entry name" value="AHS1"/>
    <property type="match status" value="1"/>
</dbReference>
<dbReference type="AlphaFoldDB" id="A0A0P6YKZ6"/>
<evidence type="ECO:0000256" key="3">
    <source>
        <dbReference type="ARBA" id="ARBA00022840"/>
    </source>
</evidence>
<accession>A0A0P6YKZ6</accession>
<evidence type="ECO:0000313" key="6">
    <source>
        <dbReference type="Proteomes" id="UP000050277"/>
    </source>
</evidence>
<evidence type="ECO:0000256" key="2">
    <source>
        <dbReference type="ARBA" id="ARBA00022801"/>
    </source>
</evidence>
<dbReference type="RefSeq" id="WP_054532824.1">
    <property type="nucleotide sequence ID" value="NZ_LGKP01000006.1"/>
</dbReference>
<organism evidence="5 6">
    <name type="scientific">Herpetosiphon geysericola</name>
    <dbReference type="NCBI Taxonomy" id="70996"/>
    <lineage>
        <taxon>Bacteria</taxon>
        <taxon>Bacillati</taxon>
        <taxon>Chloroflexota</taxon>
        <taxon>Chloroflexia</taxon>
        <taxon>Herpetosiphonales</taxon>
        <taxon>Herpetosiphonaceae</taxon>
        <taxon>Herpetosiphon</taxon>
    </lineage>
</organism>
<proteinExistence type="predicted"/>
<dbReference type="OrthoDB" id="9778567at2"/>
<dbReference type="InterPro" id="IPR010016">
    <property type="entry name" value="PxpB"/>
</dbReference>
<feature type="domain" description="Carboxyltransferase" evidence="4">
    <location>
        <begin position="2"/>
        <end position="189"/>
    </location>
</feature>
<dbReference type="PANTHER" id="PTHR34698">
    <property type="entry name" value="5-OXOPROLINASE SUBUNIT B"/>
    <property type="match status" value="1"/>
</dbReference>
<evidence type="ECO:0000256" key="1">
    <source>
        <dbReference type="ARBA" id="ARBA00022741"/>
    </source>
</evidence>
<dbReference type="Gene3D" id="3.30.1360.40">
    <property type="match status" value="1"/>
</dbReference>
<dbReference type="GO" id="GO:0005524">
    <property type="term" value="F:ATP binding"/>
    <property type="evidence" value="ECO:0007669"/>
    <property type="project" value="UniProtKB-KW"/>
</dbReference>
<dbReference type="SUPFAM" id="SSF50891">
    <property type="entry name" value="Cyclophilin-like"/>
    <property type="match status" value="1"/>
</dbReference>
<sequence>MLKIEVFGDSALLITTAQPAQLALTLRNAQLFGVLDVVAGLETVTVVFNLAKTNARQVRRSIHRLQVTQQTLPTPTIHRIPIRYDGIDLAEVAERCQLTVNQVIELHASAEYRVAMVGFLPGFPYLDGLPTALHLPRRATPRAKVAAGSVAIANDQTGIYPQSSPGGWHILGTTPLHLFDPQASPPALLNAGDIVYFENMK</sequence>
<comment type="caution">
    <text evidence="5">The sequence shown here is derived from an EMBL/GenBank/DDBJ whole genome shotgun (WGS) entry which is preliminary data.</text>
</comment>
<dbReference type="STRING" id="70996.SE18_02420"/>
<evidence type="ECO:0000313" key="5">
    <source>
        <dbReference type="EMBL" id="KPL91301.1"/>
    </source>
</evidence>
<dbReference type="InterPro" id="IPR003833">
    <property type="entry name" value="CT_C_D"/>
</dbReference>
<protein>
    <recommendedName>
        <fullName evidence="4">Carboxyltransferase domain-containing protein</fullName>
    </recommendedName>
</protein>
<keyword evidence="2" id="KW-0378">Hydrolase</keyword>
<dbReference type="Pfam" id="PF02682">
    <property type="entry name" value="CT_C_D"/>
    <property type="match status" value="1"/>
</dbReference>
<dbReference type="Proteomes" id="UP000050277">
    <property type="component" value="Unassembled WGS sequence"/>
</dbReference>
<keyword evidence="1" id="KW-0547">Nucleotide-binding</keyword>
<evidence type="ECO:0000259" key="4">
    <source>
        <dbReference type="SMART" id="SM00796"/>
    </source>
</evidence>
<dbReference type="GO" id="GO:0016787">
    <property type="term" value="F:hydrolase activity"/>
    <property type="evidence" value="ECO:0007669"/>
    <property type="project" value="UniProtKB-KW"/>
</dbReference>
<keyword evidence="3" id="KW-0067">ATP-binding</keyword>
<dbReference type="InterPro" id="IPR029000">
    <property type="entry name" value="Cyclophilin-like_dom_sf"/>
</dbReference>
<gene>
    <name evidence="5" type="ORF">SE18_02420</name>
</gene>
<dbReference type="PATRIC" id="fig|70996.4.peg.1643"/>
<dbReference type="SUPFAM" id="SSF160467">
    <property type="entry name" value="PH0987 N-terminal domain-like"/>
    <property type="match status" value="1"/>
</dbReference>
<name>A0A0P6YKZ6_9CHLR</name>
<reference evidence="5 6" key="1">
    <citation type="submission" date="2015-07" db="EMBL/GenBank/DDBJ databases">
        <title>Whole genome sequence of Herpetosiphon geysericola DSM 7119.</title>
        <authorList>
            <person name="Hemp J."/>
            <person name="Ward L.M."/>
            <person name="Pace L.A."/>
            <person name="Fischer W.W."/>
        </authorList>
    </citation>
    <scope>NUCLEOTIDE SEQUENCE [LARGE SCALE GENOMIC DNA]</scope>
    <source>
        <strain evidence="5 6">DSM 7119</strain>
    </source>
</reference>
<dbReference type="EMBL" id="LGKP01000006">
    <property type="protein sequence ID" value="KPL91301.1"/>
    <property type="molecule type" value="Genomic_DNA"/>
</dbReference>
<dbReference type="PANTHER" id="PTHR34698:SF2">
    <property type="entry name" value="5-OXOPROLINASE SUBUNIT B"/>
    <property type="match status" value="1"/>
</dbReference>
<dbReference type="Gene3D" id="2.40.100.10">
    <property type="entry name" value="Cyclophilin-like"/>
    <property type="match status" value="1"/>
</dbReference>